<accession>A0A2S2CPJ0</accession>
<dbReference type="AlphaFoldDB" id="A0A2S2CPJ0"/>
<evidence type="ECO:0000313" key="2">
    <source>
        <dbReference type="Proteomes" id="UP000245629"/>
    </source>
</evidence>
<evidence type="ECO:0000313" key="1">
    <source>
        <dbReference type="EMBL" id="AWK86369.1"/>
    </source>
</evidence>
<dbReference type="EMBL" id="CP029353">
    <property type="protein sequence ID" value="AWK86369.1"/>
    <property type="molecule type" value="Genomic_DNA"/>
</dbReference>
<reference evidence="2" key="1">
    <citation type="submission" date="2018-05" db="EMBL/GenBank/DDBJ databases">
        <title>Azospirillum thermophila sp. nov., a novel isolated from hot spring.</title>
        <authorList>
            <person name="Zhao Z."/>
        </authorList>
    </citation>
    <scope>NUCLEOTIDE SEQUENCE [LARGE SCALE GENOMIC DNA]</scope>
    <source>
        <strain evidence="2">CFH 70021</strain>
    </source>
</reference>
<gene>
    <name evidence="1" type="ORF">DEW08_09055</name>
</gene>
<name>A0A2S2CPJ0_9PROT</name>
<dbReference type="OrthoDB" id="7306930at2"/>
<dbReference type="RefSeq" id="WP_109326412.1">
    <property type="nucleotide sequence ID" value="NZ_CP029353.1"/>
</dbReference>
<sequence>MPIRRTSFAEAIGRAVHRLRTHSRSCHDLETRRLLIATERWLLWMLMRDEAETTTRQPDGPARVAAE</sequence>
<protein>
    <submittedName>
        <fullName evidence="1">Uncharacterized protein</fullName>
    </submittedName>
</protein>
<organism evidence="1 2">
    <name type="scientific">Azospirillum thermophilum</name>
    <dbReference type="NCBI Taxonomy" id="2202148"/>
    <lineage>
        <taxon>Bacteria</taxon>
        <taxon>Pseudomonadati</taxon>
        <taxon>Pseudomonadota</taxon>
        <taxon>Alphaproteobacteria</taxon>
        <taxon>Rhodospirillales</taxon>
        <taxon>Azospirillaceae</taxon>
        <taxon>Azospirillum</taxon>
    </lineage>
</organism>
<proteinExistence type="predicted"/>
<keyword evidence="2" id="KW-1185">Reference proteome</keyword>
<dbReference type="Proteomes" id="UP000245629">
    <property type="component" value="Chromosome 2"/>
</dbReference>
<dbReference type="KEGG" id="azz:DEW08_09055"/>